<dbReference type="Pfam" id="PF11917">
    <property type="entry name" value="DUF3435"/>
    <property type="match status" value="1"/>
</dbReference>
<accession>A0ABR4BAG5</accession>
<dbReference type="InterPro" id="IPR021842">
    <property type="entry name" value="DUF3435"/>
</dbReference>
<protein>
    <submittedName>
        <fullName evidence="1">Uncharacterized protein</fullName>
    </submittedName>
</protein>
<dbReference type="PANTHER" id="PTHR37535:SF2">
    <property type="entry name" value="FINGER DOMAIN PROTEIN, PUTATIVE (AFU_ORTHOLOGUE AFUA_6G09300)-RELATED"/>
    <property type="match status" value="1"/>
</dbReference>
<dbReference type="EMBL" id="JBHFEH010000017">
    <property type="protein sequence ID" value="KAL2054036.1"/>
    <property type="molecule type" value="Genomic_DNA"/>
</dbReference>
<reference evidence="1 2" key="1">
    <citation type="submission" date="2024-09" db="EMBL/GenBank/DDBJ databases">
        <title>Rethinking Asexuality: The Enigmatic Case of Functional Sexual Genes in Lepraria (Stereocaulaceae).</title>
        <authorList>
            <person name="Doellman M."/>
            <person name="Sun Y."/>
            <person name="Barcenas-Pena A."/>
            <person name="Lumbsch H.T."/>
            <person name="Grewe F."/>
        </authorList>
    </citation>
    <scope>NUCLEOTIDE SEQUENCE [LARGE SCALE GENOMIC DNA]</scope>
    <source>
        <strain evidence="1 2">Grewe 0041</strain>
    </source>
</reference>
<evidence type="ECO:0000313" key="2">
    <source>
        <dbReference type="Proteomes" id="UP001590951"/>
    </source>
</evidence>
<name>A0ABR4BAG5_9LECA</name>
<comment type="caution">
    <text evidence="1">The sequence shown here is derived from an EMBL/GenBank/DDBJ whole genome shotgun (WGS) entry which is preliminary data.</text>
</comment>
<gene>
    <name evidence="1" type="ORF">ABVK25_005575</name>
</gene>
<keyword evidence="2" id="KW-1185">Reference proteome</keyword>
<proteinExistence type="predicted"/>
<dbReference type="Proteomes" id="UP001590951">
    <property type="component" value="Unassembled WGS sequence"/>
</dbReference>
<dbReference type="PANTHER" id="PTHR37535">
    <property type="entry name" value="FLUG DOMAIN PROTEIN"/>
    <property type="match status" value="1"/>
</dbReference>
<evidence type="ECO:0000313" key="1">
    <source>
        <dbReference type="EMBL" id="KAL2054036.1"/>
    </source>
</evidence>
<sequence>MTMVSSTSRHKQDAELTQYIGNVSEAMQNIRMGHASIRTFLKHYLSQRVTVDTQAVVRGLQPQDAIVRTACTMSRSIDRRRPRWLTAEQSTSVNEDPTLRSLLDRRERFKYNLKNATKHPKYKELNRKINQQRQRLRHALLQDIKERWEYEQTVRDVEQQLAGIEIPKEGVIVQSQYSILPAQKKLADAIVVPPGLTPEAEICRRNRAIRAVTEYCGVEEGGMNPTRAKRRSVNVTPPAKSQIELDEEALETAKVSVYKEKRPKRCWKCLGNPNVPIEDRIYEFSNEGDFSKQKQDAVATIGLRCPRYCYVR</sequence>
<organism evidence="1 2">
    <name type="scientific">Lepraria finkii</name>
    <dbReference type="NCBI Taxonomy" id="1340010"/>
    <lineage>
        <taxon>Eukaryota</taxon>
        <taxon>Fungi</taxon>
        <taxon>Dikarya</taxon>
        <taxon>Ascomycota</taxon>
        <taxon>Pezizomycotina</taxon>
        <taxon>Lecanoromycetes</taxon>
        <taxon>OSLEUM clade</taxon>
        <taxon>Lecanoromycetidae</taxon>
        <taxon>Lecanorales</taxon>
        <taxon>Lecanorineae</taxon>
        <taxon>Stereocaulaceae</taxon>
        <taxon>Lepraria</taxon>
    </lineage>
</organism>